<dbReference type="RefSeq" id="WP_351977758.1">
    <property type="nucleotide sequence ID" value="NZ_JBEPBX010000023.1"/>
</dbReference>
<comment type="caution">
    <text evidence="2">The sequence shown here is derived from an EMBL/GenBank/DDBJ whole genome shotgun (WGS) entry which is preliminary data.</text>
</comment>
<reference evidence="2 3" key="1">
    <citation type="submission" date="2024-06" db="EMBL/GenBank/DDBJ databases">
        <title>The Natural Products Discovery Center: Release of the First 8490 Sequenced Strains for Exploring Actinobacteria Biosynthetic Diversity.</title>
        <authorList>
            <person name="Kalkreuter E."/>
            <person name="Kautsar S.A."/>
            <person name="Yang D."/>
            <person name="Bader C.D."/>
            <person name="Teijaro C.N."/>
            <person name="Fluegel L."/>
            <person name="Davis C.M."/>
            <person name="Simpson J.R."/>
            <person name="Lauterbach L."/>
            <person name="Steele A.D."/>
            <person name="Gui C."/>
            <person name="Meng S."/>
            <person name="Li G."/>
            <person name="Viehrig K."/>
            <person name="Ye F."/>
            <person name="Su P."/>
            <person name="Kiefer A.F."/>
            <person name="Nichols A."/>
            <person name="Cepeda A.J."/>
            <person name="Yan W."/>
            <person name="Fan B."/>
            <person name="Jiang Y."/>
            <person name="Adhikari A."/>
            <person name="Zheng C.-J."/>
            <person name="Schuster L."/>
            <person name="Cowan T.M."/>
            <person name="Smanski M.J."/>
            <person name="Chevrette M.G."/>
            <person name="De Carvalho L.P.S."/>
            <person name="Shen B."/>
        </authorList>
    </citation>
    <scope>NUCLEOTIDE SEQUENCE [LARGE SCALE GENOMIC DNA]</scope>
    <source>
        <strain evidence="2 3">NPDC000837</strain>
    </source>
</reference>
<dbReference type="EMBL" id="JBEPBX010000023">
    <property type="protein sequence ID" value="MER6616382.1"/>
    <property type="molecule type" value="Genomic_DNA"/>
</dbReference>
<name>A0ABV1V011_9ACTN</name>
<gene>
    <name evidence="2" type="ORF">ABT276_24005</name>
</gene>
<proteinExistence type="predicted"/>
<feature type="region of interest" description="Disordered" evidence="1">
    <location>
        <begin position="74"/>
        <end position="98"/>
    </location>
</feature>
<accession>A0ABV1V011</accession>
<protein>
    <submittedName>
        <fullName evidence="2">Uncharacterized protein</fullName>
    </submittedName>
</protein>
<evidence type="ECO:0000313" key="3">
    <source>
        <dbReference type="Proteomes" id="UP001445472"/>
    </source>
</evidence>
<evidence type="ECO:0000256" key="1">
    <source>
        <dbReference type="SAM" id="MobiDB-lite"/>
    </source>
</evidence>
<dbReference type="Proteomes" id="UP001445472">
    <property type="component" value="Unassembled WGS sequence"/>
</dbReference>
<keyword evidence="3" id="KW-1185">Reference proteome</keyword>
<sequence>MSDSFAVTSGPLIEQIRAARARGDEDIARQALEELLALYARLGNRELGTVKEQNEYIVPRYLGYLPEVLQELGVKPNDLPEPPGRRRPAPPAPPAAAAADTVRIAERFAYLGGPEGEEQRKRFDVAYRPQDNVVLKGRLQPFAVIDTEEHGLPVSWYDSRDSAEEIAGTANRMRRPG</sequence>
<evidence type="ECO:0000313" key="2">
    <source>
        <dbReference type="EMBL" id="MER6616382.1"/>
    </source>
</evidence>
<organism evidence="2 3">
    <name type="scientific">Streptomyces xantholiticus</name>
    <dbReference type="NCBI Taxonomy" id="68285"/>
    <lineage>
        <taxon>Bacteria</taxon>
        <taxon>Bacillati</taxon>
        <taxon>Actinomycetota</taxon>
        <taxon>Actinomycetes</taxon>
        <taxon>Kitasatosporales</taxon>
        <taxon>Streptomycetaceae</taxon>
        <taxon>Streptomyces</taxon>
    </lineage>
</organism>